<dbReference type="InterPro" id="IPR013154">
    <property type="entry name" value="ADH-like_N"/>
</dbReference>
<dbReference type="Pfam" id="PF08240">
    <property type="entry name" value="ADH_N"/>
    <property type="match status" value="1"/>
</dbReference>
<keyword evidence="3" id="KW-1185">Reference proteome</keyword>
<dbReference type="Proteomes" id="UP000054144">
    <property type="component" value="Unassembled WGS sequence"/>
</dbReference>
<reference evidence="2 3" key="1">
    <citation type="journal article" date="2015" name="Fungal Genet. Biol.">
        <title>Evolution of novel wood decay mechanisms in Agaricales revealed by the genome sequences of Fistulina hepatica and Cylindrobasidium torrendii.</title>
        <authorList>
            <person name="Floudas D."/>
            <person name="Held B.W."/>
            <person name="Riley R."/>
            <person name="Nagy L.G."/>
            <person name="Koehler G."/>
            <person name="Ransdell A.S."/>
            <person name="Younus H."/>
            <person name="Chow J."/>
            <person name="Chiniquy J."/>
            <person name="Lipzen A."/>
            <person name="Tritt A."/>
            <person name="Sun H."/>
            <person name="Haridas S."/>
            <person name="LaButti K."/>
            <person name="Ohm R.A."/>
            <person name="Kues U."/>
            <person name="Blanchette R.A."/>
            <person name="Grigoriev I.V."/>
            <person name="Minto R.E."/>
            <person name="Hibbett D.S."/>
        </authorList>
    </citation>
    <scope>NUCLEOTIDE SEQUENCE [LARGE SCALE GENOMIC DNA]</scope>
    <source>
        <strain evidence="2 3">ATCC 64428</strain>
    </source>
</reference>
<dbReference type="CDD" id="cd08241">
    <property type="entry name" value="QOR1"/>
    <property type="match status" value="1"/>
</dbReference>
<organism evidence="2 3">
    <name type="scientific">Fistulina hepatica ATCC 64428</name>
    <dbReference type="NCBI Taxonomy" id="1128425"/>
    <lineage>
        <taxon>Eukaryota</taxon>
        <taxon>Fungi</taxon>
        <taxon>Dikarya</taxon>
        <taxon>Basidiomycota</taxon>
        <taxon>Agaricomycotina</taxon>
        <taxon>Agaricomycetes</taxon>
        <taxon>Agaricomycetidae</taxon>
        <taxon>Agaricales</taxon>
        <taxon>Fistulinaceae</taxon>
        <taxon>Fistulina</taxon>
    </lineage>
</organism>
<dbReference type="SUPFAM" id="SSF50129">
    <property type="entry name" value="GroES-like"/>
    <property type="match status" value="1"/>
</dbReference>
<gene>
    <name evidence="2" type="ORF">FISHEDRAFT_64972</name>
</gene>
<evidence type="ECO:0000259" key="1">
    <source>
        <dbReference type="SMART" id="SM00829"/>
    </source>
</evidence>
<dbReference type="Gene3D" id="3.90.180.10">
    <property type="entry name" value="Medium-chain alcohol dehydrogenases, catalytic domain"/>
    <property type="match status" value="1"/>
</dbReference>
<dbReference type="Pfam" id="PF00107">
    <property type="entry name" value="ADH_zinc_N"/>
    <property type="match status" value="1"/>
</dbReference>
<dbReference type="GO" id="GO:0016491">
    <property type="term" value="F:oxidoreductase activity"/>
    <property type="evidence" value="ECO:0007669"/>
    <property type="project" value="InterPro"/>
</dbReference>
<protein>
    <submittedName>
        <fullName evidence="2">Alcohol dehydrogenase</fullName>
    </submittedName>
</protein>
<dbReference type="InterPro" id="IPR011032">
    <property type="entry name" value="GroES-like_sf"/>
</dbReference>
<accession>A0A0D7AGV6</accession>
<dbReference type="InterPro" id="IPR013149">
    <property type="entry name" value="ADH-like_C"/>
</dbReference>
<evidence type="ECO:0000313" key="3">
    <source>
        <dbReference type="Proteomes" id="UP000054144"/>
    </source>
</evidence>
<dbReference type="GO" id="GO:0008270">
    <property type="term" value="F:zinc ion binding"/>
    <property type="evidence" value="ECO:0007669"/>
    <property type="project" value="InterPro"/>
</dbReference>
<dbReference type="AlphaFoldDB" id="A0A0D7AGV6"/>
<sequence>MRGYVVRENQHFSKVPLETDVPIGTPGPDEVLVDVYCAGLNFFDILQTEGRYQIKHPHPFTLGTEFAGVISTSSPIPPGCPFKRGDRVFGANHTGAFAEQIVAKLYKLLPLPDNLTFREGAGLHTTWPTSYEALVSRARVQPGEWVLVAAAAGGVGIPAVQIAKHLGAKVIAAAGSQAKLDLVLGKSKNGLRSHLCADYGINYNSPGWQNEVKKITGGHGVDVVFDPVGIINASLKCIAWKGRALVIGFAGGNIEKVPMNLVLLKNISLVGLHWGAYDQKEYPREVQVWRELLELLSSEKLKPVVYPTVYPFERLADGFAALASRRTFGKVTLTIREEPLTTKSKL</sequence>
<evidence type="ECO:0000313" key="2">
    <source>
        <dbReference type="EMBL" id="KIY50354.1"/>
    </source>
</evidence>
<dbReference type="GO" id="GO:0005739">
    <property type="term" value="C:mitochondrion"/>
    <property type="evidence" value="ECO:0007669"/>
    <property type="project" value="TreeGrafter"/>
</dbReference>
<dbReference type="OrthoDB" id="10257049at2759"/>
<feature type="domain" description="Enoyl reductase (ER)" evidence="1">
    <location>
        <begin position="10"/>
        <end position="333"/>
    </location>
</feature>
<dbReference type="PANTHER" id="PTHR43677:SF4">
    <property type="entry name" value="QUINONE OXIDOREDUCTASE-LIKE PROTEIN 2"/>
    <property type="match status" value="1"/>
</dbReference>
<dbReference type="InterPro" id="IPR036291">
    <property type="entry name" value="NAD(P)-bd_dom_sf"/>
</dbReference>
<dbReference type="EMBL" id="KN881676">
    <property type="protein sequence ID" value="KIY50354.1"/>
    <property type="molecule type" value="Genomic_DNA"/>
</dbReference>
<dbReference type="PROSITE" id="PS01162">
    <property type="entry name" value="QOR_ZETA_CRYSTAL"/>
    <property type="match status" value="1"/>
</dbReference>
<dbReference type="InterPro" id="IPR051397">
    <property type="entry name" value="Zn-ADH-like_protein"/>
</dbReference>
<dbReference type="Gene3D" id="3.40.50.720">
    <property type="entry name" value="NAD(P)-binding Rossmann-like Domain"/>
    <property type="match status" value="1"/>
</dbReference>
<dbReference type="InterPro" id="IPR020843">
    <property type="entry name" value="ER"/>
</dbReference>
<dbReference type="PANTHER" id="PTHR43677">
    <property type="entry name" value="SHORT-CHAIN DEHYDROGENASE/REDUCTASE"/>
    <property type="match status" value="1"/>
</dbReference>
<proteinExistence type="predicted"/>
<dbReference type="SMART" id="SM00829">
    <property type="entry name" value="PKS_ER"/>
    <property type="match status" value="1"/>
</dbReference>
<name>A0A0D7AGV6_9AGAR</name>
<dbReference type="SUPFAM" id="SSF51735">
    <property type="entry name" value="NAD(P)-binding Rossmann-fold domains"/>
    <property type="match status" value="1"/>
</dbReference>
<dbReference type="InterPro" id="IPR002364">
    <property type="entry name" value="Quin_OxRdtase/zeta-crystal_CS"/>
</dbReference>